<sequence>MAAPYYNNNNGVYQGYPAGYPPPPPPVAQPYGSPGRTTIVYEVPVDEYGNPIGAPYGQQQPVYVKGPPGAGYPYGRNQYYYGQGGGASGGGGDEALACCAGLCAALACCGLMDLIF</sequence>
<comment type="caution">
    <text evidence="1">The sequence shown here is derived from an EMBL/GenBank/DDBJ whole genome shotgun (WGS) entry which is preliminary data.</text>
</comment>
<proteinExistence type="predicted"/>
<dbReference type="Proteomes" id="UP001300502">
    <property type="component" value="Unassembled WGS sequence"/>
</dbReference>
<evidence type="ECO:0000313" key="2">
    <source>
        <dbReference type="Proteomes" id="UP001300502"/>
    </source>
</evidence>
<evidence type="ECO:0008006" key="3">
    <source>
        <dbReference type="Google" id="ProtNLM"/>
    </source>
</evidence>
<reference evidence="1 2" key="1">
    <citation type="submission" date="2022-07" db="EMBL/GenBank/DDBJ databases">
        <title>Genome-wide signatures of adaptation to extreme environments.</title>
        <authorList>
            <person name="Cho C.H."/>
            <person name="Yoon H.S."/>
        </authorList>
    </citation>
    <scope>NUCLEOTIDE SEQUENCE [LARGE SCALE GENOMIC DNA]</scope>
    <source>
        <strain evidence="1 2">108.79 E11</strain>
    </source>
</reference>
<dbReference type="EMBL" id="JANCYU010000068">
    <property type="protein sequence ID" value="KAK4528732.1"/>
    <property type="molecule type" value="Genomic_DNA"/>
</dbReference>
<dbReference type="AlphaFoldDB" id="A0AAV9IMJ2"/>
<organism evidence="1 2">
    <name type="scientific">Galdieria yellowstonensis</name>
    <dbReference type="NCBI Taxonomy" id="3028027"/>
    <lineage>
        <taxon>Eukaryota</taxon>
        <taxon>Rhodophyta</taxon>
        <taxon>Bangiophyceae</taxon>
        <taxon>Galdieriales</taxon>
        <taxon>Galdieriaceae</taxon>
        <taxon>Galdieria</taxon>
    </lineage>
</organism>
<evidence type="ECO:0000313" key="1">
    <source>
        <dbReference type="EMBL" id="KAK4528732.1"/>
    </source>
</evidence>
<name>A0AAV9IMJ2_9RHOD</name>
<protein>
    <recommendedName>
        <fullName evidence="3">Cysteine-rich transmembrane CYSTM domain-containing protein</fullName>
    </recommendedName>
</protein>
<gene>
    <name evidence="1" type="ORF">GAYE_SCF63G6677</name>
</gene>
<accession>A0AAV9IMJ2</accession>
<keyword evidence="2" id="KW-1185">Reference proteome</keyword>